<proteinExistence type="predicted"/>
<evidence type="ECO:0000259" key="1">
    <source>
        <dbReference type="PROSITE" id="PS51186"/>
    </source>
</evidence>
<dbReference type="SUPFAM" id="SSF55729">
    <property type="entry name" value="Acyl-CoA N-acyltransferases (Nat)"/>
    <property type="match status" value="1"/>
</dbReference>
<reference evidence="3" key="1">
    <citation type="submission" date="2014-03" db="EMBL/GenBank/DDBJ databases">
        <authorList>
            <person name="Urmite Genomes U."/>
        </authorList>
    </citation>
    <scope>NUCLEOTIDE SEQUENCE [LARGE SCALE GENOMIC DNA]</scope>
    <source>
        <strain evidence="3">HD-03</strain>
    </source>
</reference>
<gene>
    <name evidence="2" type="primary">ydaF_4</name>
    <name evidence="2" type="ORF">BN983_02481</name>
</gene>
<dbReference type="AlphaFoldDB" id="A0A024P5B5"/>
<dbReference type="GO" id="GO:1990189">
    <property type="term" value="F:protein N-terminal-serine acetyltransferase activity"/>
    <property type="evidence" value="ECO:0007669"/>
    <property type="project" value="TreeGrafter"/>
</dbReference>
<evidence type="ECO:0000313" key="3">
    <source>
        <dbReference type="Proteomes" id="UP000028868"/>
    </source>
</evidence>
<evidence type="ECO:0000313" key="2">
    <source>
        <dbReference type="EMBL" id="CDQ24209.1"/>
    </source>
</evidence>
<name>A0A024P5B5_9BACI</name>
<dbReference type="CDD" id="cd04301">
    <property type="entry name" value="NAT_SF"/>
    <property type="match status" value="1"/>
</dbReference>
<dbReference type="PROSITE" id="PS51186">
    <property type="entry name" value="GNAT"/>
    <property type="match status" value="1"/>
</dbReference>
<dbReference type="Pfam" id="PF13302">
    <property type="entry name" value="Acetyltransf_3"/>
    <property type="match status" value="1"/>
</dbReference>
<dbReference type="GO" id="GO:0005737">
    <property type="term" value="C:cytoplasm"/>
    <property type="evidence" value="ECO:0007669"/>
    <property type="project" value="TreeGrafter"/>
</dbReference>
<dbReference type="EMBL" id="CCDI010000003">
    <property type="protein sequence ID" value="CDQ24209.1"/>
    <property type="molecule type" value="Genomic_DNA"/>
</dbReference>
<sequence>MFFHKVDNEISLKLAELEDAEELFQLTDGSRDHLRKWLPWLDFTKTVEDTRAFIQSSRNNFSRNKSLTTIILYRGDIVGTAGFNEMDLTNHSVKIGYWLGEDFQGKGIMTRVVEALTNYAWKELNMNRVEIRVAHGNKKSASIPKRLGFKEEGRIRSAEWLYDHYVDHIIFGLLAHEWGNGQVNR</sequence>
<protein>
    <submittedName>
        <fullName evidence="2">Ribosomal N-acetyltransferase YdaF</fullName>
    </submittedName>
</protein>
<dbReference type="InterPro" id="IPR016181">
    <property type="entry name" value="Acyl_CoA_acyltransferase"/>
</dbReference>
<dbReference type="Proteomes" id="UP000028868">
    <property type="component" value="Unassembled WGS sequence"/>
</dbReference>
<comment type="caution">
    <text evidence="2">The sequence shown here is derived from an EMBL/GenBank/DDBJ whole genome shotgun (WGS) entry which is preliminary data.</text>
</comment>
<organism evidence="2 3">
    <name type="scientific">Halobacillus karajensis</name>
    <dbReference type="NCBI Taxonomy" id="195088"/>
    <lineage>
        <taxon>Bacteria</taxon>
        <taxon>Bacillati</taxon>
        <taxon>Bacillota</taxon>
        <taxon>Bacilli</taxon>
        <taxon>Bacillales</taxon>
        <taxon>Bacillaceae</taxon>
        <taxon>Halobacillus</taxon>
    </lineage>
</organism>
<dbReference type="InterPro" id="IPR051908">
    <property type="entry name" value="Ribosomal_N-acetyltransferase"/>
</dbReference>
<feature type="domain" description="N-acetyltransferase" evidence="1">
    <location>
        <begin position="10"/>
        <end position="167"/>
    </location>
</feature>
<dbReference type="PANTHER" id="PTHR43441">
    <property type="entry name" value="RIBOSOMAL-PROTEIN-SERINE ACETYLTRANSFERASE"/>
    <property type="match status" value="1"/>
</dbReference>
<dbReference type="GO" id="GO:0008999">
    <property type="term" value="F:protein-N-terminal-alanine acetyltransferase activity"/>
    <property type="evidence" value="ECO:0007669"/>
    <property type="project" value="TreeGrafter"/>
</dbReference>
<accession>A0A024P5B5</accession>
<keyword evidence="3" id="KW-1185">Reference proteome</keyword>
<dbReference type="RefSeq" id="WP_035508902.1">
    <property type="nucleotide sequence ID" value="NZ_CCDH010000001.1"/>
</dbReference>
<dbReference type="Gene3D" id="3.40.630.30">
    <property type="match status" value="1"/>
</dbReference>
<dbReference type="PANTHER" id="PTHR43441:SF12">
    <property type="entry name" value="RIBOSOMAL N-ACETYLTRANSFERASE YDAF-RELATED"/>
    <property type="match status" value="1"/>
</dbReference>
<reference evidence="2 3" key="2">
    <citation type="submission" date="2014-05" db="EMBL/GenBank/DDBJ databases">
        <title>Draft genome sequence of Halobacillus karajensis HK-03.</title>
        <authorList>
            <person name="Khelaifia S."/>
            <person name="Croce O."/>
            <person name="Lagier J.C."/>
            <person name="Raoult D."/>
        </authorList>
    </citation>
    <scope>NUCLEOTIDE SEQUENCE [LARGE SCALE GENOMIC DNA]</scope>
    <source>
        <strain evidence="2 3">HD-03</strain>
    </source>
</reference>
<dbReference type="InterPro" id="IPR000182">
    <property type="entry name" value="GNAT_dom"/>
</dbReference>